<evidence type="ECO:0000259" key="6">
    <source>
        <dbReference type="PROSITE" id="PS50926"/>
    </source>
</evidence>
<keyword evidence="2 4" id="KW-0808">Transferase</keyword>
<dbReference type="FunFam" id="2.40.50.1070:FF:000003">
    <property type="entry name" value="23S rRNA (Uracil-5-)-methyltransferase RumA"/>
    <property type="match status" value="1"/>
</dbReference>
<dbReference type="FunFam" id="3.40.50.150:FF:000009">
    <property type="entry name" value="23S rRNA (Uracil(1939)-C(5))-methyltransferase RlmD"/>
    <property type="match status" value="1"/>
</dbReference>
<dbReference type="InterPro" id="IPR030391">
    <property type="entry name" value="MeTrfase_TrmA_CS"/>
</dbReference>
<dbReference type="Gene3D" id="2.40.50.1070">
    <property type="match status" value="1"/>
</dbReference>
<gene>
    <name evidence="7" type="primary">rlmD</name>
    <name evidence="7" type="ORF">FDF74_05860</name>
</gene>
<dbReference type="PANTHER" id="PTHR11061">
    <property type="entry name" value="RNA M5U METHYLTRANSFERASE"/>
    <property type="match status" value="1"/>
</dbReference>
<keyword evidence="1 4" id="KW-0489">Methyltransferase</keyword>
<dbReference type="CDD" id="cd02440">
    <property type="entry name" value="AdoMet_MTases"/>
    <property type="match status" value="1"/>
</dbReference>
<feature type="active site" description="Nucleophile" evidence="4">
    <location>
        <position position="415"/>
    </location>
</feature>
<dbReference type="NCBIfam" id="TIGR00479">
    <property type="entry name" value="rumA"/>
    <property type="match status" value="1"/>
</dbReference>
<dbReference type="PROSITE" id="PS01230">
    <property type="entry name" value="TRMA_1"/>
    <property type="match status" value="1"/>
</dbReference>
<dbReference type="InterPro" id="IPR012340">
    <property type="entry name" value="NA-bd_OB-fold"/>
</dbReference>
<proteinExistence type="inferred from homology"/>
<feature type="domain" description="TRAM" evidence="6">
    <location>
        <begin position="6"/>
        <end position="64"/>
    </location>
</feature>
<dbReference type="FunFam" id="2.40.50.140:FF:000097">
    <property type="entry name" value="23S rRNA (uracil(1939)-C(5))-methyltransferase RlmD"/>
    <property type="match status" value="1"/>
</dbReference>
<sequence length="460" mass="52447">MKKNIPVEKNKEYTLEITSVGFGGEGIGKIDDFTIFVPYALKGERVTIKIVKVNKRFAFGKVIKRIVSSEERVEEVCPIYKKCGGCQIQHYSYNAQLKLKKQRVIDVLERIGKIDTSKIEINDTIGMINPYRYRNKIQMPVREEKGKLKIGFYKERSHEVVDVDKCFIQDKVADEVINITKNWMEKYNISAYNEEKNKGLVRHIMVRKAFKTNEIMVVLVTSCHDLPHKDEYIRDVLDKLTNVKSIIQNINSSNTNVILGKKCITLWGKDTITDYIDKFKFNISPLSFFQVNPIQTEILYKKALEFAELTGEETVFDAYCGTGTISLFLSQKAKKVCGVEIIEEAIEDAKKNAIQNNINNAEFFVGKSEEIIPDLIKEGIIPDIVVVDPPRKGCEKNLLEAIAAVNPKRIVYVSCDPATLARDLAILEGMNYRVSEVQPVDMFPQTAHVETVVKMSRIDK</sequence>
<dbReference type="GO" id="GO:0070041">
    <property type="term" value="F:rRNA (uridine-C5-)-methyltransferase activity"/>
    <property type="evidence" value="ECO:0007669"/>
    <property type="project" value="UniProtKB-ARBA"/>
</dbReference>
<dbReference type="EMBL" id="SXDP01000003">
    <property type="protein sequence ID" value="NEZ46741.1"/>
    <property type="molecule type" value="Genomic_DNA"/>
</dbReference>
<evidence type="ECO:0000256" key="4">
    <source>
        <dbReference type="PROSITE-ProRule" id="PRU01024"/>
    </source>
</evidence>
<comment type="caution">
    <text evidence="7">The sequence shown here is derived from an EMBL/GenBank/DDBJ whole genome shotgun (WGS) entry which is preliminary data.</text>
</comment>
<feature type="binding site" evidence="4">
    <location>
        <position position="340"/>
    </location>
    <ligand>
        <name>S-adenosyl-L-methionine</name>
        <dbReference type="ChEBI" id="CHEBI:59789"/>
    </ligand>
</feature>
<dbReference type="PROSITE" id="PS51687">
    <property type="entry name" value="SAM_MT_RNA_M5U"/>
    <property type="match status" value="1"/>
</dbReference>
<dbReference type="PROSITE" id="PS01231">
    <property type="entry name" value="TRMA_2"/>
    <property type="match status" value="1"/>
</dbReference>
<dbReference type="Pfam" id="PF01938">
    <property type="entry name" value="TRAM"/>
    <property type="match status" value="1"/>
</dbReference>
<dbReference type="PROSITE" id="PS50926">
    <property type="entry name" value="TRAM"/>
    <property type="match status" value="1"/>
</dbReference>
<dbReference type="InterPro" id="IPR010280">
    <property type="entry name" value="U5_MeTrfase_fam"/>
</dbReference>
<dbReference type="Pfam" id="PF05958">
    <property type="entry name" value="tRNA_U5-meth_tr"/>
    <property type="match status" value="1"/>
</dbReference>
<feature type="binding site" evidence="4">
    <location>
        <position position="290"/>
    </location>
    <ligand>
        <name>S-adenosyl-L-methionine</name>
        <dbReference type="ChEBI" id="CHEBI:59789"/>
    </ligand>
</feature>
<dbReference type="EC" id="2.1.1.190" evidence="7"/>
<dbReference type="SUPFAM" id="SSF50249">
    <property type="entry name" value="Nucleic acid-binding proteins"/>
    <property type="match status" value="1"/>
</dbReference>
<keyword evidence="3 4" id="KW-0949">S-adenosyl-L-methionine</keyword>
<dbReference type="InterPro" id="IPR002792">
    <property type="entry name" value="TRAM_dom"/>
</dbReference>
<dbReference type="GO" id="GO:0070475">
    <property type="term" value="P:rRNA base methylation"/>
    <property type="evidence" value="ECO:0007669"/>
    <property type="project" value="TreeGrafter"/>
</dbReference>
<dbReference type="Proteomes" id="UP000473885">
    <property type="component" value="Unassembled WGS sequence"/>
</dbReference>
<evidence type="ECO:0000256" key="1">
    <source>
        <dbReference type="ARBA" id="ARBA00022603"/>
    </source>
</evidence>
<dbReference type="RefSeq" id="WP_163248962.1">
    <property type="nucleotide sequence ID" value="NZ_SXDP01000003.1"/>
</dbReference>
<name>A0A6M0R915_9CLOT</name>
<dbReference type="AlphaFoldDB" id="A0A6M0R915"/>
<dbReference type="Gene3D" id="2.40.50.140">
    <property type="entry name" value="Nucleic acid-binding proteins"/>
    <property type="match status" value="1"/>
</dbReference>
<evidence type="ECO:0000256" key="5">
    <source>
        <dbReference type="PROSITE-ProRule" id="PRU10015"/>
    </source>
</evidence>
<dbReference type="PANTHER" id="PTHR11061:SF30">
    <property type="entry name" value="TRNA (URACIL(54)-C(5))-METHYLTRANSFERASE"/>
    <property type="match status" value="1"/>
</dbReference>
<accession>A0A6M0R915</accession>
<evidence type="ECO:0000256" key="3">
    <source>
        <dbReference type="ARBA" id="ARBA00022691"/>
    </source>
</evidence>
<dbReference type="InterPro" id="IPR029063">
    <property type="entry name" value="SAM-dependent_MTases_sf"/>
</dbReference>
<comment type="similarity">
    <text evidence="4">Belongs to the class I-like SAM-binding methyltransferase superfamily. RNA M5U methyltransferase family.</text>
</comment>
<dbReference type="InterPro" id="IPR030390">
    <property type="entry name" value="MeTrfase_TrmA_AS"/>
</dbReference>
<dbReference type="SUPFAM" id="SSF53335">
    <property type="entry name" value="S-adenosyl-L-methionine-dependent methyltransferases"/>
    <property type="match status" value="1"/>
</dbReference>
<evidence type="ECO:0000256" key="2">
    <source>
        <dbReference type="ARBA" id="ARBA00022679"/>
    </source>
</evidence>
<feature type="binding site" evidence="4">
    <location>
        <position position="319"/>
    </location>
    <ligand>
        <name>S-adenosyl-L-methionine</name>
        <dbReference type="ChEBI" id="CHEBI:59789"/>
    </ligand>
</feature>
<keyword evidence="8" id="KW-1185">Reference proteome</keyword>
<evidence type="ECO:0000313" key="8">
    <source>
        <dbReference type="Proteomes" id="UP000473885"/>
    </source>
</evidence>
<reference evidence="7 8" key="1">
    <citation type="submission" date="2019-04" db="EMBL/GenBank/DDBJ databases">
        <title>Genome sequencing of Clostridium botulinum Groups I-IV and Clostridium butyricum.</title>
        <authorList>
            <person name="Brunt J."/>
            <person name="Van Vliet A.H.M."/>
            <person name="Stringer S.C."/>
            <person name="Carter A.T."/>
            <person name="Peck M.W."/>
        </authorList>
    </citation>
    <scope>NUCLEOTIDE SEQUENCE [LARGE SCALE GENOMIC DNA]</scope>
    <source>
        <strain evidence="7 8">IFR 18/094</strain>
    </source>
</reference>
<protein>
    <submittedName>
        <fullName evidence="7">23S rRNA (Uracil(1939)-C(5))-methyltransferase RlmD</fullName>
        <ecNumber evidence="7">2.1.1.190</ecNumber>
    </submittedName>
</protein>
<evidence type="ECO:0000313" key="7">
    <source>
        <dbReference type="EMBL" id="NEZ46741.1"/>
    </source>
</evidence>
<dbReference type="Gene3D" id="3.40.50.150">
    <property type="entry name" value="Vaccinia Virus protein VP39"/>
    <property type="match status" value="1"/>
</dbReference>
<organism evidence="7 8">
    <name type="scientific">Clostridium niameyense</name>
    <dbReference type="NCBI Taxonomy" id="1622073"/>
    <lineage>
        <taxon>Bacteria</taxon>
        <taxon>Bacillati</taxon>
        <taxon>Bacillota</taxon>
        <taxon>Clostridia</taxon>
        <taxon>Eubacteriales</taxon>
        <taxon>Clostridiaceae</taxon>
        <taxon>Clostridium</taxon>
    </lineage>
</organism>
<feature type="binding site" evidence="4">
    <location>
        <position position="388"/>
    </location>
    <ligand>
        <name>S-adenosyl-L-methionine</name>
        <dbReference type="ChEBI" id="CHEBI:59789"/>
    </ligand>
</feature>
<feature type="active site" evidence="5">
    <location>
        <position position="415"/>
    </location>
</feature>